<proteinExistence type="predicted"/>
<comment type="caution">
    <text evidence="5">The sequence shown here is derived from an EMBL/GenBank/DDBJ whole genome shotgun (WGS) entry which is preliminary data.</text>
</comment>
<organism evidence="5 6">
    <name type="scientific">Frankliniella fusca</name>
    <dbReference type="NCBI Taxonomy" id="407009"/>
    <lineage>
        <taxon>Eukaryota</taxon>
        <taxon>Metazoa</taxon>
        <taxon>Ecdysozoa</taxon>
        <taxon>Arthropoda</taxon>
        <taxon>Hexapoda</taxon>
        <taxon>Insecta</taxon>
        <taxon>Pterygota</taxon>
        <taxon>Neoptera</taxon>
        <taxon>Paraneoptera</taxon>
        <taxon>Thysanoptera</taxon>
        <taxon>Terebrantia</taxon>
        <taxon>Thripoidea</taxon>
        <taxon>Thripidae</taxon>
        <taxon>Frankliniella</taxon>
    </lineage>
</organism>
<dbReference type="GO" id="GO:0005886">
    <property type="term" value="C:plasma membrane"/>
    <property type="evidence" value="ECO:0007669"/>
    <property type="project" value="TreeGrafter"/>
</dbReference>
<dbReference type="CDD" id="cd00041">
    <property type="entry name" value="CUB"/>
    <property type="match status" value="2"/>
</dbReference>
<dbReference type="InterPro" id="IPR036055">
    <property type="entry name" value="LDL_receptor-like_sf"/>
</dbReference>
<protein>
    <submittedName>
        <fullName evidence="5">Dorsal-ventral patterning tolloid-like protein 1</fullName>
    </submittedName>
</protein>
<dbReference type="PROSITE" id="PS01180">
    <property type="entry name" value="CUB"/>
    <property type="match status" value="2"/>
</dbReference>
<dbReference type="Gene3D" id="4.10.400.10">
    <property type="entry name" value="Low-density Lipoprotein Receptor"/>
    <property type="match status" value="1"/>
</dbReference>
<evidence type="ECO:0000256" key="1">
    <source>
        <dbReference type="ARBA" id="ARBA00023157"/>
    </source>
</evidence>
<dbReference type="AlphaFoldDB" id="A0AAE1LCX7"/>
<keyword evidence="3" id="KW-0812">Transmembrane</keyword>
<dbReference type="InterPro" id="IPR035914">
    <property type="entry name" value="Sperma_CUB_dom_sf"/>
</dbReference>
<dbReference type="InterPro" id="IPR002172">
    <property type="entry name" value="LDrepeatLR_classA_rpt"/>
</dbReference>
<name>A0AAE1LCX7_9NEOP</name>
<feature type="non-terminal residue" evidence="5">
    <location>
        <position position="926"/>
    </location>
</feature>
<keyword evidence="6" id="KW-1185">Reference proteome</keyword>
<comment type="caution">
    <text evidence="2">Lacks conserved residue(s) required for the propagation of feature annotation.</text>
</comment>
<sequence>LASQYYSSSELRHNFSISFFWVDYEAFLPWSCPSVVLEFEPPCLADCGADVTALDAEPKHILLYTSLPVTANPLGGMGKYILGERFQDDCFGFPTMISRRSPPKQQQQLNPLITDGNRNTTEITNRKSLGMFCGETEQAQTFISETNFVKLQFHVDNFTEQTYWAFDSKAHQPFEVYQRYGQHPELYPNRRGIATPGTYCERAFVDCRLQTCYVQSPAFPGVTPRGLHCRYRLNTTLPHIKLYLENEEFNVDGQRCENIMTCPMRPISSGAENCPHDFLRVYDGRDERAPLVGVFCGMGRFPYSIIGTGNALLVEFVTSPAGPLLHSGFHFNVGSWPGRNQTAAVRLPGPCSWRLSQAALRKAGDQEGVFLSVVHWYPPHTTCTYLIQGDPGHVVRLSFPSFRINRIESPMEPWEGDCGESLTLYDASWPDDTKIIRTFCDTFSRPQEKTDFVSSAESMFVRFESKTGSYSGSSLYYWAQYDFFNNSLSGDRVSGTACDELIPSWRASRGTVRSPTNTLVFRGVGPGGVTSVAQDAVRCTYRFVTDPRLYARVEVSVHHIKFREGPYSPLINSCWDGRGDRLLLWEPPAAQASAVLSGQARDIQPANRSLGGLCMHQSVDNGHIQLVSRGPVLLLQMSLPWPGAEQYFRQESPLFEARYRFVHGPLCGPAALAAASEGQLVFPHLEALAVAPPPRAIDCRWELNVHWKKDLWLHFEKLTFTTHSCSEARLQILLADIPGAEPWFSSCGDGGEQRKLPILQTDQLEGPVTVTLTASSPNAVAFNLRWTELQRGSAALGRLQAAGVAESSPAPAPGDLRGNDDCGFMCPGTSGMCIPGRLVCNGVLNCPPPVPGVTDAVVVSGESATSDEDPAHCAPVRDDGYPQWTLYVGAASAAVLALAALVLLCRACCCCCCGKQRDIEIFKYGF</sequence>
<reference evidence="5" key="1">
    <citation type="submission" date="2021-07" db="EMBL/GenBank/DDBJ databases">
        <authorList>
            <person name="Catto M.A."/>
            <person name="Jacobson A."/>
            <person name="Kennedy G."/>
            <person name="Labadie P."/>
            <person name="Hunt B.G."/>
            <person name="Srinivasan R."/>
        </authorList>
    </citation>
    <scope>NUCLEOTIDE SEQUENCE</scope>
    <source>
        <strain evidence="5">PL_HMW_Pooled</strain>
        <tissue evidence="5">Head</tissue>
    </source>
</reference>
<evidence type="ECO:0000313" key="5">
    <source>
        <dbReference type="EMBL" id="KAK3915018.1"/>
    </source>
</evidence>
<dbReference type="FunFam" id="2.60.120.290:FF:000055">
    <property type="entry name" value="Dorsal-ventral patterning protein tolloid"/>
    <property type="match status" value="1"/>
</dbReference>
<feature type="domain" description="CUB" evidence="4">
    <location>
        <begin position="351"/>
        <end position="480"/>
    </location>
</feature>
<dbReference type="EMBL" id="JAHWGI010000394">
    <property type="protein sequence ID" value="KAK3915018.1"/>
    <property type="molecule type" value="Genomic_DNA"/>
</dbReference>
<feature type="transmembrane region" description="Helical" evidence="3">
    <location>
        <begin position="884"/>
        <end position="905"/>
    </location>
</feature>
<keyword evidence="1" id="KW-1015">Disulfide bond</keyword>
<gene>
    <name evidence="5" type="ORF">KUF71_005706</name>
</gene>
<dbReference type="Proteomes" id="UP001219518">
    <property type="component" value="Unassembled WGS sequence"/>
</dbReference>
<reference evidence="5" key="2">
    <citation type="journal article" date="2023" name="BMC Genomics">
        <title>Pest status, molecular evolution, and epigenetic factors derived from the genome assembly of Frankliniella fusca, a thysanopteran phytovirus vector.</title>
        <authorList>
            <person name="Catto M.A."/>
            <person name="Labadie P.E."/>
            <person name="Jacobson A.L."/>
            <person name="Kennedy G.G."/>
            <person name="Srinivasan R."/>
            <person name="Hunt B.G."/>
        </authorList>
    </citation>
    <scope>NUCLEOTIDE SEQUENCE</scope>
    <source>
        <strain evidence="5">PL_HMW_Pooled</strain>
    </source>
</reference>
<dbReference type="Pfam" id="PF00431">
    <property type="entry name" value="CUB"/>
    <property type="match status" value="2"/>
</dbReference>
<evidence type="ECO:0000256" key="2">
    <source>
        <dbReference type="PROSITE-ProRule" id="PRU00059"/>
    </source>
</evidence>
<dbReference type="InterPro" id="IPR053207">
    <property type="entry name" value="Non-NMDA_GluR_Accessory"/>
</dbReference>
<keyword evidence="3" id="KW-0472">Membrane</keyword>
<dbReference type="SMART" id="SM00192">
    <property type="entry name" value="LDLa"/>
    <property type="match status" value="1"/>
</dbReference>
<dbReference type="SMART" id="SM00042">
    <property type="entry name" value="CUB"/>
    <property type="match status" value="2"/>
</dbReference>
<dbReference type="Gene3D" id="2.60.120.290">
    <property type="entry name" value="Spermadhesin, CUB domain"/>
    <property type="match status" value="2"/>
</dbReference>
<dbReference type="SUPFAM" id="SSF49854">
    <property type="entry name" value="Spermadhesin, CUB domain"/>
    <property type="match status" value="2"/>
</dbReference>
<keyword evidence="3" id="KW-1133">Transmembrane helix</keyword>
<dbReference type="PANTHER" id="PTHR47537:SF1">
    <property type="entry name" value="CUB DOMAIN-CONTAINING PROTEIN"/>
    <property type="match status" value="1"/>
</dbReference>
<evidence type="ECO:0000256" key="3">
    <source>
        <dbReference type="SAM" id="Phobius"/>
    </source>
</evidence>
<evidence type="ECO:0000313" key="6">
    <source>
        <dbReference type="Proteomes" id="UP001219518"/>
    </source>
</evidence>
<dbReference type="PANTHER" id="PTHR47537">
    <property type="entry name" value="CUBILIN"/>
    <property type="match status" value="1"/>
</dbReference>
<feature type="domain" description="CUB" evidence="4">
    <location>
        <begin position="200"/>
        <end position="336"/>
    </location>
</feature>
<dbReference type="InterPro" id="IPR000859">
    <property type="entry name" value="CUB_dom"/>
</dbReference>
<evidence type="ECO:0000259" key="4">
    <source>
        <dbReference type="PROSITE" id="PS01180"/>
    </source>
</evidence>
<accession>A0AAE1LCX7</accession>